<sequence>MSQELALKFSSAPIDQLLSILPPEEVVDIIRERLRVQLAIEIKDDFQSRIYEAEEEASENYDSMETFKLSWEEAKPMLEQALEEHNPYEN</sequence>
<organism evidence="1 2">
    <name type="scientific">Chania multitudinisentens RB-25</name>
    <dbReference type="NCBI Taxonomy" id="1441930"/>
    <lineage>
        <taxon>Bacteria</taxon>
        <taxon>Pseudomonadati</taxon>
        <taxon>Pseudomonadota</taxon>
        <taxon>Gammaproteobacteria</taxon>
        <taxon>Enterobacterales</taxon>
        <taxon>Yersiniaceae</taxon>
        <taxon>Chania</taxon>
    </lineage>
</organism>
<evidence type="ECO:0000313" key="2">
    <source>
        <dbReference type="Proteomes" id="UP000019030"/>
    </source>
</evidence>
<dbReference type="AlphaFoldDB" id="W0LGK8"/>
<reference evidence="1 2" key="1">
    <citation type="submission" date="2014-01" db="EMBL/GenBank/DDBJ databases">
        <title>Isolation of Serratia multitudinisentens RB-25 from Ex-Landfill site.</title>
        <authorList>
            <person name="Robson E.H.J."/>
        </authorList>
    </citation>
    <scope>NUCLEOTIDE SEQUENCE [LARGE SCALE GENOMIC DNA]</scope>
    <source>
        <strain evidence="1 2">RB-25</strain>
    </source>
</reference>
<proteinExistence type="predicted"/>
<dbReference type="Proteomes" id="UP000019030">
    <property type="component" value="Chromosome"/>
</dbReference>
<dbReference type="EMBL" id="CP007044">
    <property type="protein sequence ID" value="AHG22983.1"/>
    <property type="molecule type" value="Genomic_DNA"/>
</dbReference>
<reference evidence="1 2" key="2">
    <citation type="submission" date="2015-03" db="EMBL/GenBank/DDBJ databases">
        <authorList>
            <person name="Chan K.-G."/>
        </authorList>
    </citation>
    <scope>NUCLEOTIDE SEQUENCE [LARGE SCALE GENOMIC DNA]</scope>
    <source>
        <strain evidence="1 2">RB-25</strain>
    </source>
</reference>
<dbReference type="OrthoDB" id="6637167at2"/>
<dbReference type="PATRIC" id="fig|1441930.4.peg.4544"/>
<evidence type="ECO:0000313" key="1">
    <source>
        <dbReference type="EMBL" id="AHG22983.1"/>
    </source>
</evidence>
<dbReference type="RefSeq" id="WP_024910261.1">
    <property type="nucleotide sequence ID" value="NZ_CP007044.2"/>
</dbReference>
<name>W0LGK8_9GAMM</name>
<protein>
    <submittedName>
        <fullName evidence="1">Uncharacterized protein</fullName>
    </submittedName>
</protein>
<dbReference type="STRING" id="1441930.Z042_22965"/>
<dbReference type="KEGG" id="sfo:Z042_22965"/>
<accession>W0LGK8</accession>
<dbReference type="HOGENOM" id="CLU_2439099_0_0_6"/>
<gene>
    <name evidence="1" type="ORF">Z042_22965</name>
</gene>
<keyword evidence="2" id="KW-1185">Reference proteome</keyword>